<dbReference type="InterPro" id="IPR002501">
    <property type="entry name" value="PsdUridine_synth_N"/>
</dbReference>
<accession>A0A7V5HY02</accession>
<comment type="similarity">
    <text evidence="2">Belongs to the pseudouridine synthase TruB family. Type 1 subfamily.</text>
</comment>
<evidence type="ECO:0000256" key="4">
    <source>
        <dbReference type="ARBA" id="ARBA00022694"/>
    </source>
</evidence>
<dbReference type="GO" id="GO:0003723">
    <property type="term" value="F:RNA binding"/>
    <property type="evidence" value="ECO:0007669"/>
    <property type="project" value="InterPro"/>
</dbReference>
<dbReference type="Pfam" id="PF01509">
    <property type="entry name" value="TruB_N"/>
    <property type="match status" value="1"/>
</dbReference>
<dbReference type="GO" id="GO:1990481">
    <property type="term" value="P:mRNA pseudouridine synthesis"/>
    <property type="evidence" value="ECO:0007669"/>
    <property type="project" value="TreeGrafter"/>
</dbReference>
<evidence type="ECO:0000313" key="7">
    <source>
        <dbReference type="EMBL" id="HHF98013.1"/>
    </source>
</evidence>
<reference evidence="7" key="1">
    <citation type="journal article" date="2020" name="mSystems">
        <title>Genome- and Community-Level Interaction Insights into Carbon Utilization and Element Cycling Functions of Hydrothermarchaeota in Hydrothermal Sediment.</title>
        <authorList>
            <person name="Zhou Z."/>
            <person name="Liu Y."/>
            <person name="Xu W."/>
            <person name="Pan J."/>
            <person name="Luo Z.H."/>
            <person name="Li M."/>
        </authorList>
    </citation>
    <scope>NUCLEOTIDE SEQUENCE [LARGE SCALE GENOMIC DNA]</scope>
    <source>
        <strain evidence="7">HyVt-92</strain>
    </source>
</reference>
<dbReference type="GO" id="GO:0006400">
    <property type="term" value="P:tRNA modification"/>
    <property type="evidence" value="ECO:0007669"/>
    <property type="project" value="TreeGrafter"/>
</dbReference>
<name>A0A7V5HY02_UNCAE</name>
<dbReference type="InterPro" id="IPR020103">
    <property type="entry name" value="PsdUridine_synth_cat_dom_sf"/>
</dbReference>
<evidence type="ECO:0000259" key="6">
    <source>
        <dbReference type="Pfam" id="PF01509"/>
    </source>
</evidence>
<keyword evidence="4" id="KW-0819">tRNA processing</keyword>
<evidence type="ECO:0000256" key="5">
    <source>
        <dbReference type="ARBA" id="ARBA00023235"/>
    </source>
</evidence>
<sequence length="124" mass="13804">MSIEKKFYEEGEVVDGLLLVKKPKGISSYGVVKKIKTLTKIEKIGHAGTLDPSAQGLLLICMGKATKLTPFLQELDKTYQGKMIFGVTTTTFDEEGEIVEKKDASSLTREKVEEVYEKFKGKIL</sequence>
<comment type="catalytic activity">
    <reaction evidence="1">
        <text>uridine(55) in tRNA = pseudouridine(55) in tRNA</text>
        <dbReference type="Rhea" id="RHEA:42532"/>
        <dbReference type="Rhea" id="RHEA-COMP:10101"/>
        <dbReference type="Rhea" id="RHEA-COMP:10102"/>
        <dbReference type="ChEBI" id="CHEBI:65314"/>
        <dbReference type="ChEBI" id="CHEBI:65315"/>
        <dbReference type="EC" id="5.4.99.25"/>
    </reaction>
</comment>
<dbReference type="AlphaFoldDB" id="A0A7V5HY02"/>
<protein>
    <recommendedName>
        <fullName evidence="3">tRNA pseudouridine(55) synthase</fullName>
        <ecNumber evidence="3">5.4.99.25</ecNumber>
    </recommendedName>
</protein>
<dbReference type="Gene3D" id="3.30.2350.10">
    <property type="entry name" value="Pseudouridine synthase"/>
    <property type="match status" value="1"/>
</dbReference>
<evidence type="ECO:0000256" key="1">
    <source>
        <dbReference type="ARBA" id="ARBA00000385"/>
    </source>
</evidence>
<dbReference type="Proteomes" id="UP000886070">
    <property type="component" value="Unassembled WGS sequence"/>
</dbReference>
<evidence type="ECO:0000256" key="2">
    <source>
        <dbReference type="ARBA" id="ARBA00005642"/>
    </source>
</evidence>
<dbReference type="PANTHER" id="PTHR13767:SF2">
    <property type="entry name" value="PSEUDOURIDYLATE SYNTHASE TRUB1"/>
    <property type="match status" value="1"/>
</dbReference>
<gene>
    <name evidence="7" type="primary">truB</name>
    <name evidence="7" type="ORF">ENL39_00795</name>
</gene>
<dbReference type="EC" id="5.4.99.25" evidence="3"/>
<comment type="caution">
    <text evidence="7">The sequence shown here is derived from an EMBL/GenBank/DDBJ whole genome shotgun (WGS) entry which is preliminary data.</text>
</comment>
<feature type="domain" description="Pseudouridine synthase II N-terminal" evidence="6">
    <location>
        <begin position="36"/>
        <end position="123"/>
    </location>
</feature>
<feature type="non-terminal residue" evidence="7">
    <location>
        <position position="124"/>
    </location>
</feature>
<dbReference type="SUPFAM" id="SSF55120">
    <property type="entry name" value="Pseudouridine synthase"/>
    <property type="match status" value="1"/>
</dbReference>
<evidence type="ECO:0000256" key="3">
    <source>
        <dbReference type="ARBA" id="ARBA00012787"/>
    </source>
</evidence>
<proteinExistence type="inferred from homology"/>
<keyword evidence="5" id="KW-0413">Isomerase</keyword>
<dbReference type="PANTHER" id="PTHR13767">
    <property type="entry name" value="TRNA-PSEUDOURIDINE SYNTHASE"/>
    <property type="match status" value="1"/>
</dbReference>
<organism evidence="7">
    <name type="scientific">Aerophobetes bacterium</name>
    <dbReference type="NCBI Taxonomy" id="2030807"/>
    <lineage>
        <taxon>Bacteria</taxon>
        <taxon>Candidatus Aerophobota</taxon>
    </lineage>
</organism>
<dbReference type="EMBL" id="DRTT01000022">
    <property type="protein sequence ID" value="HHF98013.1"/>
    <property type="molecule type" value="Genomic_DNA"/>
</dbReference>
<dbReference type="GO" id="GO:0160148">
    <property type="term" value="F:tRNA pseudouridine(55) synthase activity"/>
    <property type="evidence" value="ECO:0007669"/>
    <property type="project" value="UniProtKB-EC"/>
</dbReference>
<dbReference type="InterPro" id="IPR014780">
    <property type="entry name" value="tRNA_psdUridine_synth_TruB"/>
</dbReference>